<dbReference type="InterPro" id="IPR011110">
    <property type="entry name" value="Reg_prop"/>
</dbReference>
<dbReference type="Pfam" id="PF07494">
    <property type="entry name" value="Reg_prop"/>
    <property type="match status" value="1"/>
</dbReference>
<evidence type="ECO:0000313" key="4">
    <source>
        <dbReference type="Proteomes" id="UP000642553"/>
    </source>
</evidence>
<dbReference type="EMBL" id="CP029701">
    <property type="protein sequence ID" value="QHV62277.1"/>
    <property type="molecule type" value="Genomic_DNA"/>
</dbReference>
<dbReference type="Gene3D" id="2.130.10.10">
    <property type="entry name" value="YVTN repeat-like/Quinoprotein amine dehydrogenase"/>
    <property type="match status" value="2"/>
</dbReference>
<organism evidence="3 4">
    <name type="scientific">Akkermansia massiliensis</name>
    <dbReference type="NCBI Taxonomy" id="2927224"/>
    <lineage>
        <taxon>Bacteria</taxon>
        <taxon>Pseudomonadati</taxon>
        <taxon>Verrucomicrobiota</taxon>
        <taxon>Verrucomicrobiia</taxon>
        <taxon>Verrucomicrobiales</taxon>
        <taxon>Akkermansiaceae</taxon>
        <taxon>Akkermansia</taxon>
    </lineage>
</organism>
<evidence type="ECO:0008006" key="5">
    <source>
        <dbReference type="Google" id="ProtNLM"/>
    </source>
</evidence>
<reference evidence="3" key="1">
    <citation type="submission" date="2018-05" db="EMBL/GenBank/DDBJ databases">
        <title>Complete genome sequnece of Akkermansia muciniphila EB-AMDK-40.</title>
        <authorList>
            <person name="Nam Y.-D."/>
            <person name="Chung W.-H."/>
            <person name="Park Y.S."/>
            <person name="Kang J."/>
        </authorList>
    </citation>
    <scope>NUCLEOTIDE SEQUENCE</scope>
    <source>
        <strain evidence="3">EB-AMDK-40</strain>
    </source>
</reference>
<evidence type="ECO:0000256" key="2">
    <source>
        <dbReference type="SAM" id="Phobius"/>
    </source>
</evidence>
<name>A0AAE6W1Q6_9BACT</name>
<evidence type="ECO:0000256" key="1">
    <source>
        <dbReference type="SAM" id="MobiDB-lite"/>
    </source>
</evidence>
<protein>
    <recommendedName>
        <fullName evidence="5">Two component regulator propeller</fullName>
    </recommendedName>
</protein>
<keyword evidence="2" id="KW-0472">Membrane</keyword>
<feature type="region of interest" description="Disordered" evidence="1">
    <location>
        <begin position="843"/>
        <end position="868"/>
    </location>
</feature>
<sequence length="868" mass="97831">MMHQLYRKYHKRIMSVIFGNLCSAAAILLIVMGMWTEGGIAFVQVPERLPECPVRFIRGTLVAQDGAIWAVGERESVYRLQVGDRAYEKSWLNMDYYSGFPKGKNFTCIAEDRQGRIWVGTDDSGVAVFNGREWKTYDRGNALNGEHVYALAVSPVSGEVAVATSGGVSIYDPGNDSWKALDRSTGLVEDQAASAGFDARGNLWLAYACGGISYSPRKSGYMQWKNVQAPWYWDSKQFARQPYQPYGDGLPSNICNVLACTEKDQVLVGTWSGLAYSNGISSWHYMRGCDYARKNTGIYGSSGRKTAVPGEGNAKMLSEDFVSSILRQGKDIFIGYRTQGVDVLDAERMTVRRRIRQGLENVDVSSLLVLGDGSVWAGTYGRGFVSLKKGSLSYQLDRKQQDDEIVFPSPARMEDSAAVLRRLEKLGADAHAGKSIVFRGEDWSTKGDWCGRYGLTRATLCAMNAPMNNSEFKAKQLPVRMETSAEDPKWKRVYPCYWIQGLMGLNRNQGDGLRWWVQSANVAGNRNVLFDPSDSTRTEAEWDDHGEVYPSFVDGPGIWVAVEVPEGVHEIALYFYNPNGYLQHESRRDYVVEARRHPFSSSIQSLFDNKADIEIGNRTKKGKTLAASMEQWQSFPVEARTRVSRFAGSGVYKRFMCRKGGVYLFHVCRNGSFNTILNGVFINALLPLEMRTPDELPYYVDGLFAGIIPSPERVHSSVAGPEEKVLLNQLLTLQYQPRYVTPAGSSCLNRYILSSFREAVEGKKKSRCLEDWFQWEARIYSPDVRSSFDQTMAAAWDQCQIYYPDLRSRECVPNAPGTIPFSVNEVYLMDKLDIDWRQYRDDAEQPPVKSVQEMKKHLEHESQKKTTT</sequence>
<dbReference type="InterPro" id="IPR015943">
    <property type="entry name" value="WD40/YVTN_repeat-like_dom_sf"/>
</dbReference>
<proteinExistence type="predicted"/>
<feature type="compositionally biased region" description="Basic and acidic residues" evidence="1">
    <location>
        <begin position="852"/>
        <end position="868"/>
    </location>
</feature>
<keyword evidence="2" id="KW-0812">Transmembrane</keyword>
<keyword evidence="2" id="KW-1133">Transmembrane helix</keyword>
<dbReference type="AlphaFoldDB" id="A0AAE6W1Q6"/>
<dbReference type="Proteomes" id="UP000642553">
    <property type="component" value="Chromosome"/>
</dbReference>
<dbReference type="SUPFAM" id="SSF63829">
    <property type="entry name" value="Calcium-dependent phosphotriesterase"/>
    <property type="match status" value="1"/>
</dbReference>
<accession>A0AAE6W1Q6</accession>
<feature type="transmembrane region" description="Helical" evidence="2">
    <location>
        <begin position="12"/>
        <end position="35"/>
    </location>
</feature>
<gene>
    <name evidence="3" type="ORF">DMI76_02340</name>
</gene>
<evidence type="ECO:0000313" key="3">
    <source>
        <dbReference type="EMBL" id="QHV62277.1"/>
    </source>
</evidence>